<reference evidence="9" key="1">
    <citation type="submission" date="2023-07" db="EMBL/GenBank/DDBJ databases">
        <title>Black Yeasts Isolated from many extreme environments.</title>
        <authorList>
            <person name="Coleine C."/>
            <person name="Stajich J.E."/>
            <person name="Selbmann L."/>
        </authorList>
    </citation>
    <scope>NUCLEOTIDE SEQUENCE</scope>
    <source>
        <strain evidence="9">CCFEE 5485</strain>
    </source>
</reference>
<dbReference type="Pfam" id="PF10236">
    <property type="entry name" value="DAP3"/>
    <property type="match status" value="1"/>
</dbReference>
<evidence type="ECO:0000256" key="3">
    <source>
        <dbReference type="ARBA" id="ARBA00022946"/>
    </source>
</evidence>
<comment type="similarity">
    <text evidence="2">Belongs to the mitochondrion-specific ribosomal protein mS29 family.</text>
</comment>
<evidence type="ECO:0000256" key="5">
    <source>
        <dbReference type="ARBA" id="ARBA00023128"/>
    </source>
</evidence>
<keyword evidence="5" id="KW-0496">Mitochondrion</keyword>
<dbReference type="PANTHER" id="PTHR12810:SF0">
    <property type="entry name" value="SMALL RIBOSOMAL SUBUNIT PROTEIN MS29"/>
    <property type="match status" value="1"/>
</dbReference>
<evidence type="ECO:0000313" key="9">
    <source>
        <dbReference type="EMBL" id="KAK3669994.1"/>
    </source>
</evidence>
<feature type="region of interest" description="Disordered" evidence="8">
    <location>
        <begin position="32"/>
        <end position="56"/>
    </location>
</feature>
<comment type="caution">
    <text evidence="9">The sequence shown here is derived from an EMBL/GenBank/DDBJ whole genome shotgun (WGS) entry which is preliminary data.</text>
</comment>
<keyword evidence="4" id="KW-0689">Ribosomal protein</keyword>
<evidence type="ECO:0000256" key="6">
    <source>
        <dbReference type="ARBA" id="ARBA00023274"/>
    </source>
</evidence>
<dbReference type="AlphaFoldDB" id="A0AAE0TNG5"/>
<dbReference type="GO" id="GO:0003735">
    <property type="term" value="F:structural constituent of ribosome"/>
    <property type="evidence" value="ECO:0007669"/>
    <property type="project" value="TreeGrafter"/>
</dbReference>
<evidence type="ECO:0000313" key="10">
    <source>
        <dbReference type="Proteomes" id="UP001274830"/>
    </source>
</evidence>
<sequence>MSNTICLRCLTRALPSPIVSSASNTAHRAAFSTTTSLSANPPKKKASGGAKPVTKAGKTLRLSKNKRVTTARPPASGERKALRKKIVLSNTNALEVQGLVDLSAENVGGAGKLRSLEGRVIGLSDDTVEALRALEAFKPGQGWGLFRRPAALVRRETVELGEALQGVFESKNVTWQMIYGARGSGKSVLLLQGMAMAYLQGWVVIHFPEARAMTNAQTSYQPYKTPEGETIYIQPHYTAQLLLNISKANRRLLNSLRISKKHDLPIPLQSNISLARLAELGADDPTLAYPIWQALWSELTASSQPEKEGQFRPPVFVGVDGVDHIMRMSAYLNGEAQPIHAHELAVARDYANLLSGKTDLPNGGMVMASTSASTRPSVPTLDHILSRKVASRQLKSLLTIRDTLRQQADGAAATQDIDISPLESFNTLAIEDAVLRRQVCDFRDRVQRLWNNSAPLPKLRSALEATTFTLPEWNPYIAIDQRVSDVMEMVEVRKVQGLSKLEARGVMEYYARSGMMRSAVTEGLVSEQWSLAGNGIVGELEKAAVMTRF</sequence>
<dbReference type="GO" id="GO:0005763">
    <property type="term" value="C:mitochondrial small ribosomal subunit"/>
    <property type="evidence" value="ECO:0007669"/>
    <property type="project" value="TreeGrafter"/>
</dbReference>
<name>A0AAE0TNG5_9PEZI</name>
<proteinExistence type="inferred from homology"/>
<dbReference type="PANTHER" id="PTHR12810">
    <property type="entry name" value="MITOCHONDRIAL 28S RIBOSOMAL PROTEIN S29"/>
    <property type="match status" value="1"/>
</dbReference>
<organism evidence="9 10">
    <name type="scientific">Recurvomyces mirabilis</name>
    <dbReference type="NCBI Taxonomy" id="574656"/>
    <lineage>
        <taxon>Eukaryota</taxon>
        <taxon>Fungi</taxon>
        <taxon>Dikarya</taxon>
        <taxon>Ascomycota</taxon>
        <taxon>Pezizomycotina</taxon>
        <taxon>Dothideomycetes</taxon>
        <taxon>Dothideomycetidae</taxon>
        <taxon>Mycosphaerellales</taxon>
        <taxon>Teratosphaeriaceae</taxon>
        <taxon>Recurvomyces</taxon>
    </lineage>
</organism>
<comment type="subcellular location">
    <subcellularLocation>
        <location evidence="1">Mitochondrion</location>
    </subcellularLocation>
</comment>
<gene>
    <name evidence="9" type="ORF">LTR78_010166</name>
</gene>
<keyword evidence="6" id="KW-0687">Ribonucleoprotein</keyword>
<accession>A0AAE0TNG5</accession>
<evidence type="ECO:0000256" key="2">
    <source>
        <dbReference type="ARBA" id="ARBA00009863"/>
    </source>
</evidence>
<evidence type="ECO:0000256" key="7">
    <source>
        <dbReference type="ARBA" id="ARBA00035140"/>
    </source>
</evidence>
<keyword evidence="3" id="KW-0809">Transit peptide</keyword>
<dbReference type="Proteomes" id="UP001274830">
    <property type="component" value="Unassembled WGS sequence"/>
</dbReference>
<evidence type="ECO:0000256" key="8">
    <source>
        <dbReference type="SAM" id="MobiDB-lite"/>
    </source>
</evidence>
<dbReference type="EMBL" id="JAUTXT010000066">
    <property type="protein sequence ID" value="KAK3669994.1"/>
    <property type="molecule type" value="Genomic_DNA"/>
</dbReference>
<evidence type="ECO:0000256" key="4">
    <source>
        <dbReference type="ARBA" id="ARBA00022980"/>
    </source>
</evidence>
<evidence type="ECO:0000256" key="1">
    <source>
        <dbReference type="ARBA" id="ARBA00004173"/>
    </source>
</evidence>
<dbReference type="InterPro" id="IPR019368">
    <property type="entry name" value="Ribosomal_mS29"/>
</dbReference>
<keyword evidence="10" id="KW-1185">Reference proteome</keyword>
<protein>
    <recommendedName>
        <fullName evidence="7">Small ribosomal subunit protein mS29</fullName>
    </recommendedName>
</protein>